<comment type="similarity">
    <text evidence="2 15">Belongs to the DNA polymerase type-Y family.</text>
</comment>
<comment type="caution">
    <text evidence="17">The sequence shown here is derived from an EMBL/GenBank/DDBJ whole genome shotgun (WGS) entry which is preliminary data.</text>
</comment>
<comment type="cofactor">
    <cofactor evidence="15">
        <name>Mg(2+)</name>
        <dbReference type="ChEBI" id="CHEBI:18420"/>
    </cofactor>
    <text evidence="15">Binds 2 magnesium ions per subunit.</text>
</comment>
<evidence type="ECO:0000256" key="13">
    <source>
        <dbReference type="ARBA" id="ARBA00023204"/>
    </source>
</evidence>
<dbReference type="InterPro" id="IPR022880">
    <property type="entry name" value="DNApol_IV"/>
</dbReference>
<dbReference type="FunFam" id="3.40.1170.60:FF:000001">
    <property type="entry name" value="DNA polymerase IV"/>
    <property type="match status" value="1"/>
</dbReference>
<keyword evidence="9 15" id="KW-0227">DNA damage</keyword>
<keyword evidence="5 15" id="KW-0808">Transferase</keyword>
<accession>A0AA37RX92</accession>
<dbReference type="GO" id="GO:0006281">
    <property type="term" value="P:DNA repair"/>
    <property type="evidence" value="ECO:0007669"/>
    <property type="project" value="UniProtKB-UniRule"/>
</dbReference>
<feature type="site" description="Substrate discrimination" evidence="15">
    <location>
        <position position="20"/>
    </location>
</feature>
<keyword evidence="11 15" id="KW-0239">DNA-directed DNA polymerase</keyword>
<evidence type="ECO:0000256" key="4">
    <source>
        <dbReference type="ARBA" id="ARBA00022490"/>
    </source>
</evidence>
<dbReference type="Gene3D" id="3.30.1490.100">
    <property type="entry name" value="DNA polymerase, Y-family, little finger domain"/>
    <property type="match status" value="1"/>
</dbReference>
<gene>
    <name evidence="15 17" type="primary">dinB</name>
    <name evidence="17" type="ORF">GCM10007895_20870</name>
</gene>
<comment type="subunit">
    <text evidence="15">Monomer.</text>
</comment>
<reference evidence="17" key="2">
    <citation type="submission" date="2023-01" db="EMBL/GenBank/DDBJ databases">
        <title>Draft genome sequence of Paraferrimonas sedimenticola strain NBRC 101628.</title>
        <authorList>
            <person name="Sun Q."/>
            <person name="Mori K."/>
        </authorList>
    </citation>
    <scope>NUCLEOTIDE SEQUENCE</scope>
    <source>
        <strain evidence="17">NBRC 101628</strain>
    </source>
</reference>
<dbReference type="InterPro" id="IPR050116">
    <property type="entry name" value="DNA_polymerase-Y"/>
</dbReference>
<dbReference type="PANTHER" id="PTHR11076">
    <property type="entry name" value="DNA REPAIR POLYMERASE UMUC / TRANSFERASE FAMILY MEMBER"/>
    <property type="match status" value="1"/>
</dbReference>
<keyword evidence="13 15" id="KW-0234">DNA repair</keyword>
<evidence type="ECO:0000256" key="3">
    <source>
        <dbReference type="ARBA" id="ARBA00022457"/>
    </source>
</evidence>
<comment type="function">
    <text evidence="15">Poorly processive, error-prone DNA polymerase involved in untargeted mutagenesis. Copies undamaged DNA at stalled replication forks, which arise in vivo from mismatched or misaligned primer ends. These misaligned primers can be extended by PolIV. Exhibits no 3'-5' exonuclease (proofreading) activity. May be involved in translesional synthesis, in conjunction with the beta clamp from PolIII.</text>
</comment>
<evidence type="ECO:0000256" key="1">
    <source>
        <dbReference type="ARBA" id="ARBA00004496"/>
    </source>
</evidence>
<dbReference type="RefSeq" id="WP_095504097.1">
    <property type="nucleotide sequence ID" value="NZ_BSNC01000005.1"/>
</dbReference>
<dbReference type="InterPro" id="IPR053848">
    <property type="entry name" value="IMS_HHH_1"/>
</dbReference>
<evidence type="ECO:0000256" key="12">
    <source>
        <dbReference type="ARBA" id="ARBA00023125"/>
    </source>
</evidence>
<dbReference type="EC" id="2.7.7.7" evidence="15"/>
<feature type="active site" evidence="15">
    <location>
        <position position="111"/>
    </location>
</feature>
<evidence type="ECO:0000256" key="9">
    <source>
        <dbReference type="ARBA" id="ARBA00022763"/>
    </source>
</evidence>
<dbReference type="SUPFAM" id="SSF100879">
    <property type="entry name" value="Lesion bypass DNA polymerase (Y-family), little finger domain"/>
    <property type="match status" value="1"/>
</dbReference>
<dbReference type="GO" id="GO:0003887">
    <property type="term" value="F:DNA-directed DNA polymerase activity"/>
    <property type="evidence" value="ECO:0007669"/>
    <property type="project" value="UniProtKB-UniRule"/>
</dbReference>
<dbReference type="GO" id="GO:0005829">
    <property type="term" value="C:cytosol"/>
    <property type="evidence" value="ECO:0007669"/>
    <property type="project" value="TreeGrafter"/>
</dbReference>
<dbReference type="Gene3D" id="1.10.150.20">
    <property type="entry name" value="5' to 3' exonuclease, C-terminal subdomain"/>
    <property type="match status" value="1"/>
</dbReference>
<dbReference type="PANTHER" id="PTHR11076:SF33">
    <property type="entry name" value="DNA POLYMERASE KAPPA"/>
    <property type="match status" value="1"/>
</dbReference>
<dbReference type="InterPro" id="IPR036775">
    <property type="entry name" value="DNA_pol_Y-fam_lit_finger_sf"/>
</dbReference>
<dbReference type="Gene3D" id="3.40.1170.60">
    <property type="match status" value="1"/>
</dbReference>
<keyword evidence="10 15" id="KW-0460">Magnesium</keyword>
<dbReference type="Proteomes" id="UP001161422">
    <property type="component" value="Unassembled WGS sequence"/>
</dbReference>
<dbReference type="EMBL" id="BSNC01000005">
    <property type="protein sequence ID" value="GLP96781.1"/>
    <property type="molecule type" value="Genomic_DNA"/>
</dbReference>
<dbReference type="HAMAP" id="MF_01113">
    <property type="entry name" value="DNApol_IV"/>
    <property type="match status" value="1"/>
</dbReference>
<evidence type="ECO:0000256" key="15">
    <source>
        <dbReference type="HAMAP-Rule" id="MF_01113"/>
    </source>
</evidence>
<keyword evidence="6 15" id="KW-0548">Nucleotidyltransferase</keyword>
<dbReference type="GO" id="GO:0000287">
    <property type="term" value="F:magnesium ion binding"/>
    <property type="evidence" value="ECO:0007669"/>
    <property type="project" value="UniProtKB-UniRule"/>
</dbReference>
<evidence type="ECO:0000259" key="16">
    <source>
        <dbReference type="PROSITE" id="PS50173"/>
    </source>
</evidence>
<dbReference type="InterPro" id="IPR043502">
    <property type="entry name" value="DNA/RNA_pol_sf"/>
</dbReference>
<dbReference type="CDD" id="cd03586">
    <property type="entry name" value="PolY_Pol_IV_kappa"/>
    <property type="match status" value="1"/>
</dbReference>
<dbReference type="InterPro" id="IPR043128">
    <property type="entry name" value="Rev_trsase/Diguanyl_cyclase"/>
</dbReference>
<keyword evidence="8 15" id="KW-0479">Metal-binding</keyword>
<dbReference type="NCBIfam" id="NF002677">
    <property type="entry name" value="PRK02406.1"/>
    <property type="match status" value="1"/>
</dbReference>
<feature type="binding site" evidence="15">
    <location>
        <position position="15"/>
    </location>
    <ligand>
        <name>Mg(2+)</name>
        <dbReference type="ChEBI" id="CHEBI:18420"/>
    </ligand>
</feature>
<protein>
    <recommendedName>
        <fullName evidence="15">DNA polymerase IV</fullName>
        <shortName evidence="15">Pol IV</shortName>
        <ecNumber evidence="15">2.7.7.7</ecNumber>
    </recommendedName>
</protein>
<evidence type="ECO:0000256" key="5">
    <source>
        <dbReference type="ARBA" id="ARBA00022679"/>
    </source>
</evidence>
<evidence type="ECO:0000256" key="11">
    <source>
        <dbReference type="ARBA" id="ARBA00022932"/>
    </source>
</evidence>
<feature type="domain" description="UmuC" evidence="16">
    <location>
        <begin position="11"/>
        <end position="192"/>
    </location>
</feature>
<comment type="catalytic activity">
    <reaction evidence="14 15">
        <text>DNA(n) + a 2'-deoxyribonucleoside 5'-triphosphate = DNA(n+1) + diphosphate</text>
        <dbReference type="Rhea" id="RHEA:22508"/>
        <dbReference type="Rhea" id="RHEA-COMP:17339"/>
        <dbReference type="Rhea" id="RHEA-COMP:17340"/>
        <dbReference type="ChEBI" id="CHEBI:33019"/>
        <dbReference type="ChEBI" id="CHEBI:61560"/>
        <dbReference type="ChEBI" id="CHEBI:173112"/>
        <dbReference type="EC" id="2.7.7.7"/>
    </reaction>
</comment>
<name>A0AA37RX92_9GAMM</name>
<keyword evidence="3 15" id="KW-0515">Mutator protein</keyword>
<evidence type="ECO:0000256" key="10">
    <source>
        <dbReference type="ARBA" id="ARBA00022842"/>
    </source>
</evidence>
<evidence type="ECO:0000256" key="2">
    <source>
        <dbReference type="ARBA" id="ARBA00010945"/>
    </source>
</evidence>
<keyword evidence="12 15" id="KW-0238">DNA-binding</keyword>
<dbReference type="InterPro" id="IPR017961">
    <property type="entry name" value="DNA_pol_Y-fam_little_finger"/>
</dbReference>
<feature type="binding site" evidence="15">
    <location>
        <position position="110"/>
    </location>
    <ligand>
        <name>Mg(2+)</name>
        <dbReference type="ChEBI" id="CHEBI:18420"/>
    </ligand>
</feature>
<dbReference type="GO" id="GO:0003684">
    <property type="term" value="F:damaged DNA binding"/>
    <property type="evidence" value="ECO:0007669"/>
    <property type="project" value="InterPro"/>
</dbReference>
<sequence length="356" mass="39098">MSNQPFQQRKIIHVDMDCFYAAVEMRDNPELRDKAIAVGGSADRRGVIATCNYKAREFGVRSAMATARALRLCPDLVLVKGRMSVYQEVSRQIRAVFAEYTDKIEPLSLDEAYLDVSECPQFQGSATLIAKDIRRRILEEIGLTASAGIAPVKFLAKVASDLNKPNGQAVIPPAKVAEFVETLPLRKIPGVGKVTAAKLADLGMHTCADAQARSLEELVAHFGKFGGALYERCRGIDKRSVQASRTRKSIGVETTFASDLAGVVDAKQHFDRLLEQLEGRYQRCGNPVIARIGVKLKFEDFQQTTMEQKHAAIDAELLWSLLEGAWERGEGKAVRLIGLQVGLDKPGSAKQLDLGL</sequence>
<comment type="subcellular location">
    <subcellularLocation>
        <location evidence="1 15">Cytoplasm</location>
    </subcellularLocation>
</comment>
<evidence type="ECO:0000256" key="6">
    <source>
        <dbReference type="ARBA" id="ARBA00022695"/>
    </source>
</evidence>
<organism evidence="17 18">
    <name type="scientific">Paraferrimonas sedimenticola</name>
    <dbReference type="NCBI Taxonomy" id="375674"/>
    <lineage>
        <taxon>Bacteria</taxon>
        <taxon>Pseudomonadati</taxon>
        <taxon>Pseudomonadota</taxon>
        <taxon>Gammaproteobacteria</taxon>
        <taxon>Alteromonadales</taxon>
        <taxon>Ferrimonadaceae</taxon>
        <taxon>Paraferrimonas</taxon>
    </lineage>
</organism>
<evidence type="ECO:0000256" key="14">
    <source>
        <dbReference type="ARBA" id="ARBA00049244"/>
    </source>
</evidence>
<keyword evidence="7 15" id="KW-0235">DNA replication</keyword>
<dbReference type="SUPFAM" id="SSF56672">
    <property type="entry name" value="DNA/RNA polymerases"/>
    <property type="match status" value="1"/>
</dbReference>
<evidence type="ECO:0000256" key="7">
    <source>
        <dbReference type="ARBA" id="ARBA00022705"/>
    </source>
</evidence>
<keyword evidence="4 15" id="KW-0963">Cytoplasm</keyword>
<dbReference type="GO" id="GO:0009432">
    <property type="term" value="P:SOS response"/>
    <property type="evidence" value="ECO:0007669"/>
    <property type="project" value="UniProtKB-ARBA"/>
</dbReference>
<dbReference type="InterPro" id="IPR001126">
    <property type="entry name" value="UmuC"/>
</dbReference>
<dbReference type="PROSITE" id="PS50173">
    <property type="entry name" value="UMUC"/>
    <property type="match status" value="1"/>
</dbReference>
<dbReference type="FunFam" id="3.30.70.270:FF:000002">
    <property type="entry name" value="DNA polymerase IV"/>
    <property type="match status" value="1"/>
</dbReference>
<evidence type="ECO:0000313" key="18">
    <source>
        <dbReference type="Proteomes" id="UP001161422"/>
    </source>
</evidence>
<dbReference type="Pfam" id="PF21999">
    <property type="entry name" value="IMS_HHH_1"/>
    <property type="match status" value="1"/>
</dbReference>
<dbReference type="GO" id="GO:0006261">
    <property type="term" value="P:DNA-templated DNA replication"/>
    <property type="evidence" value="ECO:0007669"/>
    <property type="project" value="UniProtKB-UniRule"/>
</dbReference>
<keyword evidence="18" id="KW-1185">Reference proteome</keyword>
<dbReference type="Gene3D" id="3.30.70.270">
    <property type="match status" value="1"/>
</dbReference>
<reference evidence="17" key="1">
    <citation type="journal article" date="2014" name="Int. J. Syst. Evol. Microbiol.">
        <title>Complete genome sequence of Corynebacterium casei LMG S-19264T (=DSM 44701T), isolated from a smear-ripened cheese.</title>
        <authorList>
            <consortium name="US DOE Joint Genome Institute (JGI-PGF)"/>
            <person name="Walter F."/>
            <person name="Albersmeier A."/>
            <person name="Kalinowski J."/>
            <person name="Ruckert C."/>
        </authorList>
    </citation>
    <scope>NUCLEOTIDE SEQUENCE</scope>
    <source>
        <strain evidence="17">NBRC 101628</strain>
    </source>
</reference>
<dbReference type="Pfam" id="PF11799">
    <property type="entry name" value="IMS_C"/>
    <property type="match status" value="1"/>
</dbReference>
<dbReference type="AlphaFoldDB" id="A0AA37RX92"/>
<dbReference type="Pfam" id="PF00817">
    <property type="entry name" value="IMS"/>
    <property type="match status" value="1"/>
</dbReference>
<evidence type="ECO:0000256" key="8">
    <source>
        <dbReference type="ARBA" id="ARBA00022723"/>
    </source>
</evidence>
<evidence type="ECO:0000313" key="17">
    <source>
        <dbReference type="EMBL" id="GLP96781.1"/>
    </source>
</evidence>
<proteinExistence type="inferred from homology"/>
<dbReference type="GO" id="GO:0042276">
    <property type="term" value="P:error-prone translesion synthesis"/>
    <property type="evidence" value="ECO:0007669"/>
    <property type="project" value="TreeGrafter"/>
</dbReference>
<dbReference type="FunFam" id="1.10.150.20:FF:000019">
    <property type="entry name" value="DNA polymerase IV"/>
    <property type="match status" value="1"/>
</dbReference>